<dbReference type="InterPro" id="IPR036291">
    <property type="entry name" value="NAD(P)-bd_dom_sf"/>
</dbReference>
<proteinExistence type="predicted"/>
<reference evidence="3" key="1">
    <citation type="submission" date="2022-10" db="EMBL/GenBank/DDBJ databases">
        <title>The WGS of Solirubrobacter sp. CPCC 204708.</title>
        <authorList>
            <person name="Jiang Z."/>
        </authorList>
    </citation>
    <scope>NUCLEOTIDE SEQUENCE</scope>
    <source>
        <strain evidence="3">CPCC 204708</strain>
    </source>
</reference>
<sequence>MGQRVVGIIMNGVTGRMGMNQHLIRSILAIREQGGLPIGDGEVIWPEPLLLGRSEAKLAALAAQHGLERWSTDLDAALADPFYEIYFDAQLTSARPAAVGKAIAAGKHVYCEKPVTPDVETALALGRAARDAGVKAGVVQDKLFLPGLLKLQRLVRSGYFGRIIAARGEFGYWVYPGPEPEPQRPSWNYRREDGGGIISDMFAHWRYVLDNVFGPVRSVLATGSIHIPERIGEDGKPYEATAEDAAYAIFEFDGGVVVQLNSSWAVRVNRDELFELQVDGTEGSAVAGLRDCKIQPAAATPKSVWNPDLPDPVAHRDAWIEVPATEPPENGFKLQWEAFLRHVVLDEPFPWDFVEGARGVQLYELAEQSWRERRWIDVPELTL</sequence>
<dbReference type="Pfam" id="PF22725">
    <property type="entry name" value="GFO_IDH_MocA_C3"/>
    <property type="match status" value="1"/>
</dbReference>
<evidence type="ECO:0000259" key="2">
    <source>
        <dbReference type="Pfam" id="PF22725"/>
    </source>
</evidence>
<dbReference type="SUPFAM" id="SSF51735">
    <property type="entry name" value="NAD(P)-binding Rossmann-fold domains"/>
    <property type="match status" value="1"/>
</dbReference>
<feature type="domain" description="GFO/IDH/MocA-like oxidoreductase" evidence="2">
    <location>
        <begin position="149"/>
        <end position="285"/>
    </location>
</feature>
<dbReference type="PANTHER" id="PTHR42840:SF8">
    <property type="entry name" value="OXIDOREDUCTASE"/>
    <property type="match status" value="1"/>
</dbReference>
<keyword evidence="4" id="KW-1185">Reference proteome</keyword>
<dbReference type="InterPro" id="IPR000683">
    <property type="entry name" value="Gfo/Idh/MocA-like_OxRdtase_N"/>
</dbReference>
<dbReference type="PANTHER" id="PTHR42840">
    <property type="entry name" value="NAD(P)-BINDING ROSSMANN-FOLD SUPERFAMILY PROTEIN-RELATED"/>
    <property type="match status" value="1"/>
</dbReference>
<evidence type="ECO:0000259" key="1">
    <source>
        <dbReference type="Pfam" id="PF01408"/>
    </source>
</evidence>
<dbReference type="Proteomes" id="UP001147700">
    <property type="component" value="Unassembled WGS sequence"/>
</dbReference>
<feature type="domain" description="Gfo/Idh/MocA-like oxidoreductase N-terminal" evidence="1">
    <location>
        <begin position="51"/>
        <end position="138"/>
    </location>
</feature>
<comment type="caution">
    <text evidence="3">The sequence shown here is derived from an EMBL/GenBank/DDBJ whole genome shotgun (WGS) entry which is preliminary data.</text>
</comment>
<protein>
    <submittedName>
        <fullName evidence="3">Gfo/Idh/MocA family oxidoreductase</fullName>
    </submittedName>
</protein>
<accession>A0ABT4RJG0</accession>
<dbReference type="InterPro" id="IPR055170">
    <property type="entry name" value="GFO_IDH_MocA-like_dom"/>
</dbReference>
<evidence type="ECO:0000313" key="4">
    <source>
        <dbReference type="Proteomes" id="UP001147700"/>
    </source>
</evidence>
<organism evidence="3 4">
    <name type="scientific">Solirubrobacter deserti</name>
    <dbReference type="NCBI Taxonomy" id="2282478"/>
    <lineage>
        <taxon>Bacteria</taxon>
        <taxon>Bacillati</taxon>
        <taxon>Actinomycetota</taxon>
        <taxon>Thermoleophilia</taxon>
        <taxon>Solirubrobacterales</taxon>
        <taxon>Solirubrobacteraceae</taxon>
        <taxon>Solirubrobacter</taxon>
    </lineage>
</organism>
<dbReference type="SUPFAM" id="SSF55347">
    <property type="entry name" value="Glyceraldehyde-3-phosphate dehydrogenase-like, C-terminal domain"/>
    <property type="match status" value="1"/>
</dbReference>
<dbReference type="EMBL" id="JAPCID010000017">
    <property type="protein sequence ID" value="MDA0138647.1"/>
    <property type="molecule type" value="Genomic_DNA"/>
</dbReference>
<evidence type="ECO:0000313" key="3">
    <source>
        <dbReference type="EMBL" id="MDA0138647.1"/>
    </source>
</evidence>
<name>A0ABT4RJG0_9ACTN</name>
<dbReference type="Gene3D" id="3.40.50.720">
    <property type="entry name" value="NAD(P)-binding Rossmann-like Domain"/>
    <property type="match status" value="1"/>
</dbReference>
<dbReference type="Gene3D" id="3.30.360.10">
    <property type="entry name" value="Dihydrodipicolinate Reductase, domain 2"/>
    <property type="match status" value="1"/>
</dbReference>
<gene>
    <name evidence="3" type="ORF">OJ962_14180</name>
</gene>
<dbReference type="Pfam" id="PF01408">
    <property type="entry name" value="GFO_IDH_MocA"/>
    <property type="match status" value="1"/>
</dbReference>